<sequence>MDLIWFVAEMAVYVSVGYWGFARTTWPRRLGMAIGGIVLFATVWGLYCAPLATFPLDGAAKVAVEAAWFAAGAAALVAARRTRTRGRRPTVRPPGAPGR</sequence>
<gene>
    <name evidence="2" type="ORF">JOL79_16695</name>
</gene>
<evidence type="ECO:0000256" key="1">
    <source>
        <dbReference type="SAM" id="Phobius"/>
    </source>
</evidence>
<comment type="caution">
    <text evidence="2">The sequence shown here is derived from an EMBL/GenBank/DDBJ whole genome shotgun (WGS) entry which is preliminary data.</text>
</comment>
<name>A0A940WH60_9ACTN</name>
<keyword evidence="1" id="KW-1133">Transmembrane helix</keyword>
<keyword evidence="1" id="KW-0812">Transmembrane</keyword>
<feature type="transmembrane region" description="Helical" evidence="1">
    <location>
        <begin position="6"/>
        <end position="22"/>
    </location>
</feature>
<accession>A0A940WH60</accession>
<proteinExistence type="predicted"/>
<keyword evidence="1" id="KW-0472">Membrane</keyword>
<dbReference type="Proteomes" id="UP000674234">
    <property type="component" value="Unassembled WGS sequence"/>
</dbReference>
<protein>
    <submittedName>
        <fullName evidence="2">YrdB family protein</fullName>
    </submittedName>
</protein>
<dbReference type="AlphaFoldDB" id="A0A940WH60"/>
<dbReference type="Pfam" id="PF10823">
    <property type="entry name" value="DUF2568"/>
    <property type="match status" value="1"/>
</dbReference>
<organism evidence="2 3">
    <name type="scientific">Microbispora oryzae</name>
    <dbReference type="NCBI Taxonomy" id="2806554"/>
    <lineage>
        <taxon>Bacteria</taxon>
        <taxon>Bacillati</taxon>
        <taxon>Actinomycetota</taxon>
        <taxon>Actinomycetes</taxon>
        <taxon>Streptosporangiales</taxon>
        <taxon>Streptosporangiaceae</taxon>
        <taxon>Microbispora</taxon>
    </lineage>
</organism>
<dbReference type="InterPro" id="IPR021214">
    <property type="entry name" value="DUF2568"/>
</dbReference>
<dbReference type="RefSeq" id="WP_210156735.1">
    <property type="nucleotide sequence ID" value="NZ_JAFCNB010000008.1"/>
</dbReference>
<feature type="transmembrane region" description="Helical" evidence="1">
    <location>
        <begin position="59"/>
        <end position="79"/>
    </location>
</feature>
<feature type="transmembrane region" description="Helical" evidence="1">
    <location>
        <begin position="29"/>
        <end position="47"/>
    </location>
</feature>
<reference evidence="2" key="1">
    <citation type="submission" date="2021-02" db="EMBL/GenBank/DDBJ databases">
        <title>Draft genome sequence of Microbispora sp. RL4-1S isolated from rice leaves in Thailand.</title>
        <authorList>
            <person name="Muangham S."/>
            <person name="Duangmal K."/>
        </authorList>
    </citation>
    <scope>NUCLEOTIDE SEQUENCE</scope>
    <source>
        <strain evidence="2">RL4-1S</strain>
    </source>
</reference>
<keyword evidence="3" id="KW-1185">Reference proteome</keyword>
<evidence type="ECO:0000313" key="3">
    <source>
        <dbReference type="Proteomes" id="UP000674234"/>
    </source>
</evidence>
<dbReference type="EMBL" id="JAFCNB010000008">
    <property type="protein sequence ID" value="MBP2705451.1"/>
    <property type="molecule type" value="Genomic_DNA"/>
</dbReference>
<evidence type="ECO:0000313" key="2">
    <source>
        <dbReference type="EMBL" id="MBP2705451.1"/>
    </source>
</evidence>